<evidence type="ECO:0000256" key="5">
    <source>
        <dbReference type="SAM" id="SignalP"/>
    </source>
</evidence>
<gene>
    <name evidence="7" type="ORF">NW209_06475</name>
</gene>
<feature type="domain" description="PNPLA" evidence="6">
    <location>
        <begin position="26"/>
        <end position="225"/>
    </location>
</feature>
<dbReference type="InterPro" id="IPR002641">
    <property type="entry name" value="PNPLA_dom"/>
</dbReference>
<dbReference type="InterPro" id="IPR050301">
    <property type="entry name" value="NTE"/>
</dbReference>
<feature type="signal peptide" evidence="5">
    <location>
        <begin position="1"/>
        <end position="21"/>
    </location>
</feature>
<feature type="short sequence motif" description="GXSXG" evidence="4">
    <location>
        <begin position="57"/>
        <end position="61"/>
    </location>
</feature>
<dbReference type="GO" id="GO:0016787">
    <property type="term" value="F:hydrolase activity"/>
    <property type="evidence" value="ECO:0007669"/>
    <property type="project" value="UniProtKB-UniRule"/>
</dbReference>
<evidence type="ECO:0000313" key="7">
    <source>
        <dbReference type="EMBL" id="MCR8873659.1"/>
    </source>
</evidence>
<comment type="caution">
    <text evidence="7">The sequence shown here is derived from an EMBL/GenBank/DDBJ whole genome shotgun (WGS) entry which is preliminary data.</text>
</comment>
<name>A0AAW5N9S9_9BACT</name>
<dbReference type="EMBL" id="JANRHJ010000006">
    <property type="protein sequence ID" value="MCR8873659.1"/>
    <property type="molecule type" value="Genomic_DNA"/>
</dbReference>
<dbReference type="AlphaFoldDB" id="A0AAW5N9S9"/>
<dbReference type="GO" id="GO:0016042">
    <property type="term" value="P:lipid catabolic process"/>
    <property type="evidence" value="ECO:0007669"/>
    <property type="project" value="UniProtKB-UniRule"/>
</dbReference>
<feature type="active site" description="Proton acceptor" evidence="4">
    <location>
        <position position="212"/>
    </location>
</feature>
<proteinExistence type="predicted"/>
<dbReference type="PROSITE" id="PS51635">
    <property type="entry name" value="PNPLA"/>
    <property type="match status" value="1"/>
</dbReference>
<dbReference type="RefSeq" id="WP_022340219.1">
    <property type="nucleotide sequence ID" value="NZ_CAUBSI010000009.1"/>
</dbReference>
<sequence>MKRTILLLLCSLLTLTSTIQAQKVGLVLSGGGAKGLTHIGIIRALEENNIPIDYITGTSMGAIIGSLYAMGYSPDDMEKLLKSEDFKRWYSGDIEEKYIYYFKKNPSTPEFINIRVSLKNPLHKVKTQFLPSSVVNPLQMNLAFVQLFGQATAACQNDFDKLFVPFRCVASDVYNKRPIIFNSGDLGDAVRASMSFPAMFKPIEIDSILAYDGGIYNNFPVDIMMEDFHPDILIGSVVSSNPGKPKEGDIMGQLENMIMQKTNYEIPDSMGILMTFKYTDVNLMDFDRYDELHDNGYNRAIELMDSIKSRISRRSNHRLLEMRRIAYKKALPEFRFKKITIQGANDQQKRYIRKEFHSHDNDIFDFEDLRRGYFRLMSDNMISEIIPHVIYNPLDETYTLDLKVKMEDDLSLRVGGNVGSNGANQVYIGATYHSLNNYAKEFSVDGQLGQIYNNLQISGRIDLPTSLPTSYRLVASLSSFDYLKQEKLFNKGNTPTFNQQNEKYVKLFVSLPFLSRQKAEFGIGIARLEDQYFQTNVIDFENDKRDASNYTIFGGSVALDGNTLNSKQFATSGRRERLSAHIYTGKETFYVGANPNETQNDYKYIQSWLQLCYELERYYQLKPNIALGTYLKAFYSSRNFSNNYRATMMQAGEFAPTAHSKITYNEAFRANQFIGAGITPIYQLNSVFHIRAGLYGFAPIFPILEDNSHKAYYGKLFSRIEYFGELSMVIRLPFGSISGYVNYYSSPRRNWNAGLSLGWQLFGNRFME</sequence>
<keyword evidence="8" id="KW-1185">Reference proteome</keyword>
<protein>
    <submittedName>
        <fullName evidence="7">Patatin-like phospholipase family protein</fullName>
    </submittedName>
</protein>
<evidence type="ECO:0000256" key="3">
    <source>
        <dbReference type="ARBA" id="ARBA00023098"/>
    </source>
</evidence>
<feature type="short sequence motif" description="DGA/G" evidence="4">
    <location>
        <begin position="212"/>
        <end position="214"/>
    </location>
</feature>
<organism evidence="7 8">
    <name type="scientific">Phocaeicola barnesiae</name>
    <dbReference type="NCBI Taxonomy" id="376804"/>
    <lineage>
        <taxon>Bacteria</taxon>
        <taxon>Pseudomonadati</taxon>
        <taxon>Bacteroidota</taxon>
        <taxon>Bacteroidia</taxon>
        <taxon>Bacteroidales</taxon>
        <taxon>Bacteroidaceae</taxon>
        <taxon>Phocaeicola</taxon>
    </lineage>
</organism>
<keyword evidence="2 4" id="KW-0442">Lipid degradation</keyword>
<evidence type="ECO:0000256" key="2">
    <source>
        <dbReference type="ARBA" id="ARBA00022963"/>
    </source>
</evidence>
<evidence type="ECO:0000256" key="4">
    <source>
        <dbReference type="PROSITE-ProRule" id="PRU01161"/>
    </source>
</evidence>
<dbReference type="Gene3D" id="2.40.160.50">
    <property type="entry name" value="membrane protein fhac: a member of the omp85/tpsb transporter family"/>
    <property type="match status" value="1"/>
</dbReference>
<evidence type="ECO:0000259" key="6">
    <source>
        <dbReference type="PROSITE" id="PS51635"/>
    </source>
</evidence>
<accession>A0AAW5N9S9</accession>
<dbReference type="CDD" id="cd07205">
    <property type="entry name" value="Pat_PNPLA6_PNPLA7_NTE1_like"/>
    <property type="match status" value="1"/>
</dbReference>
<dbReference type="PANTHER" id="PTHR14226:SF29">
    <property type="entry name" value="NEUROPATHY TARGET ESTERASE SWS"/>
    <property type="match status" value="1"/>
</dbReference>
<dbReference type="Proteomes" id="UP001204579">
    <property type="component" value="Unassembled WGS sequence"/>
</dbReference>
<evidence type="ECO:0000313" key="8">
    <source>
        <dbReference type="Proteomes" id="UP001204579"/>
    </source>
</evidence>
<evidence type="ECO:0000256" key="1">
    <source>
        <dbReference type="ARBA" id="ARBA00022801"/>
    </source>
</evidence>
<keyword evidence="3 4" id="KW-0443">Lipid metabolism</keyword>
<dbReference type="Pfam" id="PF01734">
    <property type="entry name" value="Patatin"/>
    <property type="match status" value="1"/>
</dbReference>
<keyword evidence="1 4" id="KW-0378">Hydrolase</keyword>
<keyword evidence="5" id="KW-0732">Signal</keyword>
<dbReference type="PANTHER" id="PTHR14226">
    <property type="entry name" value="NEUROPATHY TARGET ESTERASE/SWISS CHEESE D.MELANOGASTER"/>
    <property type="match status" value="1"/>
</dbReference>
<feature type="chain" id="PRO_5043689198" evidence="5">
    <location>
        <begin position="22"/>
        <end position="768"/>
    </location>
</feature>
<feature type="active site" description="Nucleophile" evidence="4">
    <location>
        <position position="59"/>
    </location>
</feature>
<dbReference type="SUPFAM" id="SSF52151">
    <property type="entry name" value="FabD/lysophospholipase-like"/>
    <property type="match status" value="1"/>
</dbReference>
<dbReference type="InterPro" id="IPR016035">
    <property type="entry name" value="Acyl_Trfase/lysoPLipase"/>
</dbReference>
<reference evidence="7 8" key="1">
    <citation type="submission" date="2022-08" db="EMBL/GenBank/DDBJ databases">
        <authorList>
            <person name="Zeman M."/>
            <person name="Kubasova T."/>
        </authorList>
    </citation>
    <scope>NUCLEOTIDE SEQUENCE [LARGE SCALE GENOMIC DNA]</scope>
    <source>
        <strain evidence="7 8">ET62</strain>
    </source>
</reference>
<dbReference type="Gene3D" id="3.40.1090.10">
    <property type="entry name" value="Cytosolic phospholipase A2 catalytic domain"/>
    <property type="match status" value="1"/>
</dbReference>
<feature type="short sequence motif" description="GXGXXG" evidence="4">
    <location>
        <begin position="30"/>
        <end position="35"/>
    </location>
</feature>